<dbReference type="Proteomes" id="UP000034601">
    <property type="component" value="Unassembled WGS sequence"/>
</dbReference>
<dbReference type="PANTHER" id="PTHR48109:SF4">
    <property type="entry name" value="DIHYDROOROTATE DEHYDROGENASE (QUINONE), MITOCHONDRIAL"/>
    <property type="match status" value="1"/>
</dbReference>
<dbReference type="GO" id="GO:0006207">
    <property type="term" value="P:'de novo' pyrimidine nucleobase biosynthetic process"/>
    <property type="evidence" value="ECO:0007669"/>
    <property type="project" value="UniProtKB-UniRule"/>
</dbReference>
<evidence type="ECO:0000256" key="5">
    <source>
        <dbReference type="ARBA" id="ARBA00005359"/>
    </source>
</evidence>
<evidence type="ECO:0000313" key="16">
    <source>
        <dbReference type="EMBL" id="KKR82187.1"/>
    </source>
</evidence>
<keyword evidence="8" id="KW-0285">Flavoprotein</keyword>
<dbReference type="NCBIfam" id="TIGR01036">
    <property type="entry name" value="pyrD_sub2"/>
    <property type="match status" value="1"/>
</dbReference>
<evidence type="ECO:0000256" key="12">
    <source>
        <dbReference type="ARBA" id="ARBA00023136"/>
    </source>
</evidence>
<evidence type="ECO:0000256" key="3">
    <source>
        <dbReference type="ARBA" id="ARBA00004370"/>
    </source>
</evidence>
<dbReference type="InterPro" id="IPR050074">
    <property type="entry name" value="DHO_dehydrogenase"/>
</dbReference>
<evidence type="ECO:0000256" key="9">
    <source>
        <dbReference type="ARBA" id="ARBA00022643"/>
    </source>
</evidence>
<accession>A0A0G0X3K9</accession>
<evidence type="ECO:0000256" key="4">
    <source>
        <dbReference type="ARBA" id="ARBA00005161"/>
    </source>
</evidence>
<dbReference type="PANTHER" id="PTHR48109">
    <property type="entry name" value="DIHYDROOROTATE DEHYDROGENASE (QUINONE), MITOCHONDRIAL-RELATED"/>
    <property type="match status" value="1"/>
</dbReference>
<evidence type="ECO:0000256" key="7">
    <source>
        <dbReference type="ARBA" id="ARBA00018366"/>
    </source>
</evidence>
<dbReference type="GO" id="GO:0016020">
    <property type="term" value="C:membrane"/>
    <property type="evidence" value="ECO:0007669"/>
    <property type="project" value="UniProtKB-SubCell"/>
</dbReference>
<dbReference type="AlphaFoldDB" id="A0A0G0X3K9"/>
<dbReference type="Gene3D" id="3.20.20.70">
    <property type="entry name" value="Aldolase class I"/>
    <property type="match status" value="1"/>
</dbReference>
<keyword evidence="9" id="KW-0288">FMN</keyword>
<evidence type="ECO:0000256" key="14">
    <source>
        <dbReference type="NCBIfam" id="TIGR01036"/>
    </source>
</evidence>
<dbReference type="InterPro" id="IPR005719">
    <property type="entry name" value="Dihydroorotate_DH_2"/>
</dbReference>
<evidence type="ECO:0000256" key="2">
    <source>
        <dbReference type="ARBA" id="ARBA00003125"/>
    </source>
</evidence>
<feature type="domain" description="Dihydroorotate dehydrogenase catalytic" evidence="15">
    <location>
        <begin position="61"/>
        <end position="353"/>
    </location>
</feature>
<dbReference type="Pfam" id="PF01180">
    <property type="entry name" value="DHO_dh"/>
    <property type="match status" value="1"/>
</dbReference>
<proteinExistence type="inferred from homology"/>
<comment type="cofactor">
    <cofactor evidence="1">
        <name>FMN</name>
        <dbReference type="ChEBI" id="CHEBI:58210"/>
    </cofactor>
</comment>
<keyword evidence="12" id="KW-0472">Membrane</keyword>
<dbReference type="NCBIfam" id="NF003652">
    <property type="entry name" value="PRK05286.2-5"/>
    <property type="match status" value="1"/>
</dbReference>
<dbReference type="GO" id="GO:0044205">
    <property type="term" value="P:'de novo' UMP biosynthetic process"/>
    <property type="evidence" value="ECO:0007669"/>
    <property type="project" value="UniProtKB-UniPathway"/>
</dbReference>
<evidence type="ECO:0000259" key="15">
    <source>
        <dbReference type="Pfam" id="PF01180"/>
    </source>
</evidence>
<dbReference type="InterPro" id="IPR001295">
    <property type="entry name" value="Dihydroorotate_DH_CS"/>
</dbReference>
<dbReference type="PATRIC" id="fig|1618424.3.peg.1061"/>
<dbReference type="PROSITE" id="PS00912">
    <property type="entry name" value="DHODEHASE_2"/>
    <property type="match status" value="1"/>
</dbReference>
<comment type="caution">
    <text evidence="16">The sequence shown here is derived from an EMBL/GenBank/DDBJ whole genome shotgun (WGS) entry which is preliminary data.</text>
</comment>
<evidence type="ECO:0000256" key="1">
    <source>
        <dbReference type="ARBA" id="ARBA00001917"/>
    </source>
</evidence>
<comment type="subcellular location">
    <subcellularLocation>
        <location evidence="3">Membrane</location>
    </subcellularLocation>
</comment>
<evidence type="ECO:0000256" key="11">
    <source>
        <dbReference type="ARBA" id="ARBA00023002"/>
    </source>
</evidence>
<evidence type="ECO:0000256" key="13">
    <source>
        <dbReference type="ARBA" id="ARBA00048639"/>
    </source>
</evidence>
<keyword evidence="10" id="KW-0665">Pyrimidine biosynthesis</keyword>
<dbReference type="CDD" id="cd04738">
    <property type="entry name" value="DHOD_2_like"/>
    <property type="match status" value="1"/>
</dbReference>
<reference evidence="16 17" key="1">
    <citation type="journal article" date="2015" name="Nature">
        <title>rRNA introns, odd ribosomes, and small enigmatic genomes across a large radiation of phyla.</title>
        <authorList>
            <person name="Brown C.T."/>
            <person name="Hug L.A."/>
            <person name="Thomas B.C."/>
            <person name="Sharon I."/>
            <person name="Castelle C.J."/>
            <person name="Singh A."/>
            <person name="Wilkins M.J."/>
            <person name="Williams K.H."/>
            <person name="Banfield J.F."/>
        </authorList>
    </citation>
    <scope>NUCLEOTIDE SEQUENCE [LARGE SCALE GENOMIC DNA]</scope>
</reference>
<evidence type="ECO:0000313" key="17">
    <source>
        <dbReference type="Proteomes" id="UP000034601"/>
    </source>
</evidence>
<gene>
    <name evidence="16" type="ORF">UU29_C0017G0023</name>
</gene>
<comment type="similarity">
    <text evidence="5">Belongs to the dihydroorotate dehydrogenase family. Type 2 subfamily.</text>
</comment>
<evidence type="ECO:0000256" key="10">
    <source>
        <dbReference type="ARBA" id="ARBA00022975"/>
    </source>
</evidence>
<keyword evidence="11" id="KW-0560">Oxidoreductase</keyword>
<dbReference type="EC" id="1.3.5.2" evidence="6 14"/>
<dbReference type="GO" id="GO:0106430">
    <property type="term" value="F:dihydroorotate dehydrogenase (quinone) activity"/>
    <property type="evidence" value="ECO:0007669"/>
    <property type="project" value="UniProtKB-EC"/>
</dbReference>
<comment type="function">
    <text evidence="2">Catalyzes the conversion of dihydroorotate to orotate with quinone as electron acceptor.</text>
</comment>
<organism evidence="16 17">
    <name type="scientific">Candidatus Daviesbacteria bacterium GW2011_GWA2_40_9</name>
    <dbReference type="NCBI Taxonomy" id="1618424"/>
    <lineage>
        <taxon>Bacteria</taxon>
        <taxon>Candidatus Daviesiibacteriota</taxon>
    </lineage>
</organism>
<sequence>MYKEVVGPALDFLDRHGILDSEDAHNLVKSGLHVAESHPLTLALLERFFAYRGIRFTDPRLKVCVGGLELESPVMVGAGWDKEGKCVRGLWQLGASTVTVGTVPEHPQYGNPRKRQFILAPGVALNRLGFNSPGMMAVDRNLERYQGSGIPIGVSLGKNKDVPVEDTSRAHAVVAKQLYHHAAYFEINVSSPNTPGLRQLQNKGPLTDIVQAVNQTMDEMGGRKPLAIKVVPDLTFQAVDDVIQVAIDNHVPIIIAANTTVNTDIKAKYGERWRSEAGGLSGDDPDFRRMSDRIIAHIFRQAGQQLDIIGVGGIKDDWTAMEKIMVGAKAVQVVTGLRGEGLSLPGSITRGLVNWINLRRDVKTINDFVGVSANHPTLMP</sequence>
<dbReference type="UniPathway" id="UPA00070">
    <property type="reaction ID" value="UER00946"/>
</dbReference>
<protein>
    <recommendedName>
        <fullName evidence="7 14">Dihydroorotate dehydrogenase (quinone)</fullName>
        <ecNumber evidence="6 14">1.3.5.2</ecNumber>
    </recommendedName>
</protein>
<dbReference type="GO" id="GO:0005737">
    <property type="term" value="C:cytoplasm"/>
    <property type="evidence" value="ECO:0007669"/>
    <property type="project" value="InterPro"/>
</dbReference>
<dbReference type="InterPro" id="IPR013785">
    <property type="entry name" value="Aldolase_TIM"/>
</dbReference>
<name>A0A0G0X3K9_9BACT</name>
<comment type="catalytic activity">
    <reaction evidence="13">
        <text>(S)-dihydroorotate + a quinone = orotate + a quinol</text>
        <dbReference type="Rhea" id="RHEA:30187"/>
        <dbReference type="ChEBI" id="CHEBI:24646"/>
        <dbReference type="ChEBI" id="CHEBI:30839"/>
        <dbReference type="ChEBI" id="CHEBI:30864"/>
        <dbReference type="ChEBI" id="CHEBI:132124"/>
        <dbReference type="EC" id="1.3.5.2"/>
    </reaction>
</comment>
<evidence type="ECO:0000256" key="8">
    <source>
        <dbReference type="ARBA" id="ARBA00022630"/>
    </source>
</evidence>
<dbReference type="EMBL" id="LCAB01000017">
    <property type="protein sequence ID" value="KKR82187.1"/>
    <property type="molecule type" value="Genomic_DNA"/>
</dbReference>
<evidence type="ECO:0000256" key="6">
    <source>
        <dbReference type="ARBA" id="ARBA00012791"/>
    </source>
</evidence>
<dbReference type="InterPro" id="IPR005720">
    <property type="entry name" value="Dihydroorotate_DH_cat"/>
</dbReference>
<comment type="pathway">
    <text evidence="4">Pyrimidine metabolism; UMP biosynthesis via de novo pathway; orotate from (S)-dihydroorotate (quinone route): step 1/1.</text>
</comment>
<dbReference type="SUPFAM" id="SSF51395">
    <property type="entry name" value="FMN-linked oxidoreductases"/>
    <property type="match status" value="1"/>
</dbReference>